<keyword evidence="3" id="KW-1185">Reference proteome</keyword>
<dbReference type="RefSeq" id="WP_230688472.1">
    <property type="nucleotide sequence ID" value="NZ_JADQDQ010000023.1"/>
</dbReference>
<dbReference type="Proteomes" id="UP000597617">
    <property type="component" value="Unassembled WGS sequence"/>
</dbReference>
<dbReference type="InterPro" id="IPR001466">
    <property type="entry name" value="Beta-lactam-related"/>
</dbReference>
<feature type="domain" description="Beta-lactamase-related" evidence="1">
    <location>
        <begin position="4"/>
        <end position="346"/>
    </location>
</feature>
<dbReference type="EMBL" id="JADQDQ010000023">
    <property type="protein sequence ID" value="MBF9239956.1"/>
    <property type="molecule type" value="Genomic_DNA"/>
</dbReference>
<comment type="caution">
    <text evidence="2">The sequence shown here is derived from an EMBL/GenBank/DDBJ whole genome shotgun (WGS) entry which is preliminary data.</text>
</comment>
<dbReference type="Gene3D" id="3.40.710.10">
    <property type="entry name" value="DD-peptidase/beta-lactamase superfamily"/>
    <property type="match status" value="1"/>
</dbReference>
<gene>
    <name evidence="2" type="ORF">I2I05_21370</name>
</gene>
<dbReference type="InterPro" id="IPR050789">
    <property type="entry name" value="Diverse_Enzym_Activities"/>
</dbReference>
<evidence type="ECO:0000259" key="1">
    <source>
        <dbReference type="Pfam" id="PF00144"/>
    </source>
</evidence>
<dbReference type="InterPro" id="IPR012338">
    <property type="entry name" value="Beta-lactam/transpept-like"/>
</dbReference>
<protein>
    <submittedName>
        <fullName evidence="2">Beta-lactamase family protein</fullName>
    </submittedName>
</protein>
<accession>A0ABS0INK2</accession>
<dbReference type="PANTHER" id="PTHR43283:SF3">
    <property type="entry name" value="BETA-LACTAMASE FAMILY PROTEIN (AFU_ORTHOLOGUE AFUA_5G07500)"/>
    <property type="match status" value="1"/>
</dbReference>
<dbReference type="SUPFAM" id="SSF56601">
    <property type="entry name" value="beta-lactamase/transpeptidase-like"/>
    <property type="match status" value="1"/>
</dbReference>
<name>A0ABS0INK2_9BACT</name>
<dbReference type="Pfam" id="PF00144">
    <property type="entry name" value="Beta-lactamase"/>
    <property type="match status" value="1"/>
</dbReference>
<proteinExistence type="predicted"/>
<reference evidence="2 3" key="1">
    <citation type="submission" date="2020-11" db="EMBL/GenBank/DDBJ databases">
        <authorList>
            <person name="Kim M.K."/>
        </authorList>
    </citation>
    <scope>NUCLEOTIDE SEQUENCE [LARGE SCALE GENOMIC DNA]</scope>
    <source>
        <strain evidence="2 3">BT683</strain>
    </source>
</reference>
<evidence type="ECO:0000313" key="3">
    <source>
        <dbReference type="Proteomes" id="UP000597617"/>
    </source>
</evidence>
<sequence>MPDVDSLLASLVATHQAPSVQYALFDADAYLCRRSLGLAHVQPPREATAATTYHVFSVTKTVTALAVLQLAARGAVSLDGAACRYVPALPFDSAITLRHLLTHTAGLPNPLPLGWVHPAAAHAAFDRDAFFAPLLRRYAPRRARPNERFAYSNLGYVVLGQVIEHVAGGRYEDYVRAHVLAPLGLGPAELGFAVADAGPHATGYHDRASWSYLLLGWLLDKAACMGPPEGRWRPFRPLYVNGASYGGLLGTADALVRYLQDLLRPDGVLLPAAAKRALFTENRTAAGRPTGMCLAWFRGRVLGQEYVAHAGGGGGYYAEIRLYPALGRGSVLLLNRTGLRDERLLDRVDAGWLTRPGLLLEPGPFR</sequence>
<dbReference type="PANTHER" id="PTHR43283">
    <property type="entry name" value="BETA-LACTAMASE-RELATED"/>
    <property type="match status" value="1"/>
</dbReference>
<evidence type="ECO:0000313" key="2">
    <source>
        <dbReference type="EMBL" id="MBF9239956.1"/>
    </source>
</evidence>
<organism evidence="2 3">
    <name type="scientific">Hymenobacter jeongseonensis</name>
    <dbReference type="NCBI Taxonomy" id="2791027"/>
    <lineage>
        <taxon>Bacteria</taxon>
        <taxon>Pseudomonadati</taxon>
        <taxon>Bacteroidota</taxon>
        <taxon>Cytophagia</taxon>
        <taxon>Cytophagales</taxon>
        <taxon>Hymenobacteraceae</taxon>
        <taxon>Hymenobacter</taxon>
    </lineage>
</organism>